<sequence length="187" mass="21032">MLTVKRSHRQKGRPRLVRVAIDSGTPEVQARRQIVINTLGLDGPVPLSHGHSAALDGCYLHQLFYKGAINQQQLDAGLWVRKLYHQCLRSQGIKNRLSCSSKRWDGLTGTNVDVFEKPLVEKQWYVLSSVIEGMQGDRAANSLILKVILNDSISMDVYGKLFADYNFLKSLQRSLDAFLVWFSTTAA</sequence>
<protein>
    <submittedName>
        <fullName evidence="1">Uncharacterized protein</fullName>
    </submittedName>
</protein>
<proteinExistence type="predicted"/>
<dbReference type="AlphaFoldDB" id="A0A4Q7DHE7"/>
<evidence type="ECO:0000313" key="1">
    <source>
        <dbReference type="EMBL" id="RZI45698.1"/>
    </source>
</evidence>
<dbReference type="RefSeq" id="WP_130154277.1">
    <property type="nucleotide sequence ID" value="NZ_SCFB01000007.1"/>
</dbReference>
<organism evidence="1 2">
    <name type="scientific">Candidatus Finniella inopinata</name>
    <dbReference type="NCBI Taxonomy" id="1696036"/>
    <lineage>
        <taxon>Bacteria</taxon>
        <taxon>Pseudomonadati</taxon>
        <taxon>Pseudomonadota</taxon>
        <taxon>Alphaproteobacteria</taxon>
        <taxon>Holosporales</taxon>
        <taxon>Candidatus Paracaedibacteraceae</taxon>
        <taxon>Candidatus Finniella</taxon>
    </lineage>
</organism>
<gene>
    <name evidence="1" type="ORF">EQU50_06240</name>
</gene>
<comment type="caution">
    <text evidence="1">The sequence shown here is derived from an EMBL/GenBank/DDBJ whole genome shotgun (WGS) entry which is preliminary data.</text>
</comment>
<accession>A0A4Q7DHE7</accession>
<dbReference type="Proteomes" id="UP000293550">
    <property type="component" value="Unassembled WGS sequence"/>
</dbReference>
<evidence type="ECO:0000313" key="2">
    <source>
        <dbReference type="Proteomes" id="UP000293550"/>
    </source>
</evidence>
<name>A0A4Q7DHE7_9PROT</name>
<reference evidence="1 2" key="1">
    <citation type="submission" date="2018-10" db="EMBL/GenBank/DDBJ databases">
        <title>An updated phylogeny of the Alphaproteobacteria reveals that the parasitic Rickettsiales and Holosporales have independent origins.</title>
        <authorList>
            <person name="Munoz-Gomez S.A."/>
            <person name="Hess S."/>
            <person name="Burger G."/>
            <person name="Lang B.F."/>
            <person name="Susko E."/>
            <person name="Slamovits C.H."/>
            <person name="Roger A.J."/>
        </authorList>
    </citation>
    <scope>NUCLEOTIDE SEQUENCE [LARGE SCALE GENOMIC DNA]</scope>
    <source>
        <strain evidence="1">HOLO01</strain>
    </source>
</reference>
<dbReference type="EMBL" id="SCFB01000007">
    <property type="protein sequence ID" value="RZI45698.1"/>
    <property type="molecule type" value="Genomic_DNA"/>
</dbReference>
<keyword evidence="2" id="KW-1185">Reference proteome</keyword>